<dbReference type="EMBL" id="JANPWB010000011">
    <property type="protein sequence ID" value="KAJ1126495.1"/>
    <property type="molecule type" value="Genomic_DNA"/>
</dbReference>
<name>A0AAV7PEE6_PLEWA</name>
<dbReference type="AlphaFoldDB" id="A0AAV7PEE6"/>
<comment type="caution">
    <text evidence="3">The sequence shown here is derived from an EMBL/GenBank/DDBJ whole genome shotgun (WGS) entry which is preliminary data.</text>
</comment>
<sequence length="127" mass="13649">MSRSRPQKVKTVQSVQPVIVMDDDDLDDDGNGDVPVDILSGDQDYDDVILQNSETNDTFLDGGLCSDVQDSGGGMVLDNGSGDQMVEESVTSGSGLADPVTSTRGDGPYNLRPRPQCSTRFRDFVMN</sequence>
<reference evidence="3" key="1">
    <citation type="journal article" date="2022" name="bioRxiv">
        <title>Sequencing and chromosome-scale assembly of the giantPleurodeles waltlgenome.</title>
        <authorList>
            <person name="Brown T."/>
            <person name="Elewa A."/>
            <person name="Iarovenko S."/>
            <person name="Subramanian E."/>
            <person name="Araus A.J."/>
            <person name="Petzold A."/>
            <person name="Susuki M."/>
            <person name="Suzuki K.-i.T."/>
            <person name="Hayashi T."/>
            <person name="Toyoda A."/>
            <person name="Oliveira C."/>
            <person name="Osipova E."/>
            <person name="Leigh N.D."/>
            <person name="Simon A."/>
            <person name="Yun M.H."/>
        </authorList>
    </citation>
    <scope>NUCLEOTIDE SEQUENCE</scope>
    <source>
        <strain evidence="3">20211129_DDA</strain>
        <tissue evidence="3">Liver</tissue>
    </source>
</reference>
<dbReference type="Proteomes" id="UP001066276">
    <property type="component" value="Chromosome 7"/>
</dbReference>
<evidence type="ECO:0000256" key="1">
    <source>
        <dbReference type="SAM" id="MobiDB-lite"/>
    </source>
</evidence>
<feature type="region of interest" description="Disordered" evidence="1">
    <location>
        <begin position="71"/>
        <end position="116"/>
    </location>
</feature>
<accession>A0AAV7PEE6</accession>
<feature type="compositionally biased region" description="Polar residues" evidence="1">
    <location>
        <begin position="89"/>
        <end position="104"/>
    </location>
</feature>
<gene>
    <name evidence="2" type="ORF">NDU88_002699</name>
    <name evidence="3" type="ORF">NDU88_004902</name>
</gene>
<organism evidence="3 4">
    <name type="scientific">Pleurodeles waltl</name>
    <name type="common">Iberian ribbed newt</name>
    <dbReference type="NCBI Taxonomy" id="8319"/>
    <lineage>
        <taxon>Eukaryota</taxon>
        <taxon>Metazoa</taxon>
        <taxon>Chordata</taxon>
        <taxon>Craniata</taxon>
        <taxon>Vertebrata</taxon>
        <taxon>Euteleostomi</taxon>
        <taxon>Amphibia</taxon>
        <taxon>Batrachia</taxon>
        <taxon>Caudata</taxon>
        <taxon>Salamandroidea</taxon>
        <taxon>Salamandridae</taxon>
        <taxon>Pleurodelinae</taxon>
        <taxon>Pleurodeles</taxon>
    </lineage>
</organism>
<keyword evidence="4" id="KW-1185">Reference proteome</keyword>
<protein>
    <submittedName>
        <fullName evidence="3">Uncharacterized protein</fullName>
    </submittedName>
</protein>
<proteinExistence type="predicted"/>
<dbReference type="EMBL" id="JANPWB010000016">
    <property type="protein sequence ID" value="KAJ1082534.1"/>
    <property type="molecule type" value="Genomic_DNA"/>
</dbReference>
<evidence type="ECO:0000313" key="2">
    <source>
        <dbReference type="EMBL" id="KAJ1082534.1"/>
    </source>
</evidence>
<evidence type="ECO:0000313" key="4">
    <source>
        <dbReference type="Proteomes" id="UP001066276"/>
    </source>
</evidence>
<evidence type="ECO:0000313" key="3">
    <source>
        <dbReference type="EMBL" id="KAJ1126495.1"/>
    </source>
</evidence>
<dbReference type="Proteomes" id="UP001066276">
    <property type="component" value="Chromosome 12"/>
</dbReference>